<reference evidence="1 2" key="1">
    <citation type="journal article" date="2015" name="Genome Announc.">
        <title>Genome Sequence of 'Candidatus Thioglobus autotrophica' Strain EF1, a Chemoautotroph from the SUP05 Clade of Marine Gammaproteobacteria.</title>
        <authorList>
            <person name="Shah V."/>
            <person name="Morris R.M."/>
        </authorList>
    </citation>
    <scope>NUCLEOTIDE SEQUENCE [LARGE SCALE GENOMIC DNA]</scope>
    <source>
        <strain evidence="1 2">EF1</strain>
    </source>
</reference>
<protein>
    <recommendedName>
        <fullName evidence="3">Toxin-antitoxin system, antitoxin component</fullName>
    </recommendedName>
</protein>
<evidence type="ECO:0008006" key="3">
    <source>
        <dbReference type="Google" id="ProtNLM"/>
    </source>
</evidence>
<evidence type="ECO:0000313" key="2">
    <source>
        <dbReference type="Proteomes" id="UP000058020"/>
    </source>
</evidence>
<dbReference type="AlphaFoldDB" id="A0A0M3TUF3"/>
<dbReference type="EMBL" id="CP010552">
    <property type="protein sequence ID" value="ALE52825.1"/>
    <property type="molecule type" value="Genomic_DNA"/>
</dbReference>
<sequence>MEAEYDFTKGERGKFYNKNAQFHLPIYLEPEVEKFFIKLAKKQESNLTKIVNSLLYKDKELIEIANRKSS</sequence>
<gene>
    <name evidence="1" type="ORF">SP60_06185</name>
</gene>
<dbReference type="Proteomes" id="UP000058020">
    <property type="component" value="Chromosome"/>
</dbReference>
<organism evidence="1 2">
    <name type="scientific">Candidatus Thioglobus autotrophicus</name>
    <dbReference type="NCBI Taxonomy" id="1705394"/>
    <lineage>
        <taxon>Bacteria</taxon>
        <taxon>Pseudomonadati</taxon>
        <taxon>Pseudomonadota</taxon>
        <taxon>Gammaproteobacteria</taxon>
        <taxon>Candidatus Pseudothioglobaceae</taxon>
        <taxon>Candidatus Thioglobus</taxon>
    </lineage>
</organism>
<accession>A0A0M3TUF3</accession>
<dbReference type="RefSeq" id="WP_053951795.1">
    <property type="nucleotide sequence ID" value="NZ_CP010552.1"/>
</dbReference>
<name>A0A0M3TUF3_9GAMM</name>
<evidence type="ECO:0000313" key="1">
    <source>
        <dbReference type="EMBL" id="ALE52825.1"/>
    </source>
</evidence>
<dbReference type="KEGG" id="tho:SP60_06185"/>
<keyword evidence="2" id="KW-1185">Reference proteome</keyword>
<dbReference type="OrthoDB" id="5297245at2"/>
<proteinExistence type="predicted"/>